<accession>A0A7W1XSJ6</accession>
<dbReference type="InterPro" id="IPR029032">
    <property type="entry name" value="AhpD-like"/>
</dbReference>
<dbReference type="InterPro" id="IPR003779">
    <property type="entry name" value="CMD-like"/>
</dbReference>
<dbReference type="SUPFAM" id="SSF69118">
    <property type="entry name" value="AhpD-like"/>
    <property type="match status" value="1"/>
</dbReference>
<name>A0A7W1XSJ6_9BACL</name>
<comment type="caution">
    <text evidence="2">The sequence shown here is derived from an EMBL/GenBank/DDBJ whole genome shotgun (WGS) entry which is preliminary data.</text>
</comment>
<keyword evidence="3" id="KW-1185">Reference proteome</keyword>
<feature type="domain" description="Carboxymuconolactone decarboxylase-like" evidence="1">
    <location>
        <begin position="37"/>
        <end position="119"/>
    </location>
</feature>
<dbReference type="RefSeq" id="WP_181740058.1">
    <property type="nucleotide sequence ID" value="NZ_JACEOL010000030.1"/>
</dbReference>
<dbReference type="GO" id="GO:0051920">
    <property type="term" value="F:peroxiredoxin activity"/>
    <property type="evidence" value="ECO:0007669"/>
    <property type="project" value="InterPro"/>
</dbReference>
<dbReference type="Proteomes" id="UP000538292">
    <property type="component" value="Unassembled WGS sequence"/>
</dbReference>
<sequence>MSDRTFETGLSIRRKVLGDQYVSSSFETATDDFSRPLQEFITRFVWGEIWSRPGLEHRVRSMINLAIMTSLNRPNELRLHMEGALRNGVKAEEIREVLLQTAVYCGIPAALDSFKIAEEVMRDSDSKS</sequence>
<dbReference type="Gene3D" id="1.20.1290.10">
    <property type="entry name" value="AhpD-like"/>
    <property type="match status" value="1"/>
</dbReference>
<dbReference type="AlphaFoldDB" id="A0A7W1XSJ6"/>
<dbReference type="EMBL" id="JACEOL010000030">
    <property type="protein sequence ID" value="MBA4602488.1"/>
    <property type="molecule type" value="Genomic_DNA"/>
</dbReference>
<dbReference type="PANTHER" id="PTHR33570">
    <property type="entry name" value="4-CARBOXYMUCONOLACTONE DECARBOXYLASE FAMILY PROTEIN"/>
    <property type="match status" value="1"/>
</dbReference>
<gene>
    <name evidence="2" type="ORF">H2C83_09210</name>
</gene>
<dbReference type="PANTHER" id="PTHR33570:SF2">
    <property type="entry name" value="CARBOXYMUCONOLACTONE DECARBOXYLASE-LIKE DOMAIN-CONTAINING PROTEIN"/>
    <property type="match status" value="1"/>
</dbReference>
<evidence type="ECO:0000259" key="1">
    <source>
        <dbReference type="Pfam" id="PF02627"/>
    </source>
</evidence>
<evidence type="ECO:0000313" key="3">
    <source>
        <dbReference type="Proteomes" id="UP000538292"/>
    </source>
</evidence>
<organism evidence="2 3">
    <name type="scientific">Thermoactinomyces mirandus</name>
    <dbReference type="NCBI Taxonomy" id="2756294"/>
    <lineage>
        <taxon>Bacteria</taxon>
        <taxon>Bacillati</taxon>
        <taxon>Bacillota</taxon>
        <taxon>Bacilli</taxon>
        <taxon>Bacillales</taxon>
        <taxon>Thermoactinomycetaceae</taxon>
        <taxon>Thermoactinomyces</taxon>
    </lineage>
</organism>
<reference evidence="2 3" key="1">
    <citation type="submission" date="2020-07" db="EMBL/GenBank/DDBJ databases">
        <title>Thermoactinomyces phylogeny.</title>
        <authorList>
            <person name="Dunlap C."/>
        </authorList>
    </citation>
    <scope>NUCLEOTIDE SEQUENCE [LARGE SCALE GENOMIC DNA]</scope>
    <source>
        <strain evidence="2 3">AMNI-1</strain>
    </source>
</reference>
<dbReference type="Pfam" id="PF02627">
    <property type="entry name" value="CMD"/>
    <property type="match status" value="1"/>
</dbReference>
<dbReference type="InterPro" id="IPR052512">
    <property type="entry name" value="4CMD/NDH-1_regulator"/>
</dbReference>
<evidence type="ECO:0000313" key="2">
    <source>
        <dbReference type="EMBL" id="MBA4602488.1"/>
    </source>
</evidence>
<protein>
    <submittedName>
        <fullName evidence="2">Carboxymuconolactone decarboxylase family protein</fullName>
    </submittedName>
</protein>
<proteinExistence type="predicted"/>